<dbReference type="AlphaFoldDB" id="A0A0R1K742"/>
<sequence length="158" mass="18264">MMTDIEVTSENASTVARYVLDNKIPFDDPIVKKLHRWFKSTAHESNLKQGRSWNIKLAQKFYDNGMDVKMIADKVGISYSTIQDAVYKGNIKGAKRKKLLEQQKLEVDSVRYELYRTGVVLKVGTINEIANYLGFQKKTVNNYLRRYSAVGYNLRKCE</sequence>
<accession>A0A0R1K742</accession>
<proteinExistence type="predicted"/>
<reference evidence="1 2" key="1">
    <citation type="journal article" date="2015" name="Genome Announc.">
        <title>Expanding the biotechnology potential of lactobacilli through comparative genomics of 213 strains and associated genera.</title>
        <authorList>
            <person name="Sun Z."/>
            <person name="Harris H.M."/>
            <person name="McCann A."/>
            <person name="Guo C."/>
            <person name="Argimon S."/>
            <person name="Zhang W."/>
            <person name="Yang X."/>
            <person name="Jeffery I.B."/>
            <person name="Cooney J.C."/>
            <person name="Kagawa T.F."/>
            <person name="Liu W."/>
            <person name="Song Y."/>
            <person name="Salvetti E."/>
            <person name="Wrobel A."/>
            <person name="Rasinkangas P."/>
            <person name="Parkhill J."/>
            <person name="Rea M.C."/>
            <person name="O'Sullivan O."/>
            <person name="Ritari J."/>
            <person name="Douillard F.P."/>
            <person name="Paul Ross R."/>
            <person name="Yang R."/>
            <person name="Briner A.E."/>
            <person name="Felis G.E."/>
            <person name="de Vos W.M."/>
            <person name="Barrangou R."/>
            <person name="Klaenhammer T.R."/>
            <person name="Caufield P.W."/>
            <person name="Cui Y."/>
            <person name="Zhang H."/>
            <person name="O'Toole P.W."/>
        </authorList>
    </citation>
    <scope>NUCLEOTIDE SEQUENCE [LARGE SCALE GENOMIC DNA]</scope>
    <source>
        <strain evidence="1 2">DSM 19682</strain>
    </source>
</reference>
<name>A0A0R1K742_9LACO</name>
<dbReference type="Proteomes" id="UP000051248">
    <property type="component" value="Unassembled WGS sequence"/>
</dbReference>
<evidence type="ECO:0000313" key="1">
    <source>
        <dbReference type="EMBL" id="KRK79470.1"/>
    </source>
</evidence>
<protein>
    <submittedName>
        <fullName evidence="1">Uncharacterized protein</fullName>
    </submittedName>
</protein>
<evidence type="ECO:0000313" key="2">
    <source>
        <dbReference type="Proteomes" id="UP000051248"/>
    </source>
</evidence>
<dbReference type="Gene3D" id="1.10.10.60">
    <property type="entry name" value="Homeodomain-like"/>
    <property type="match status" value="1"/>
</dbReference>
<dbReference type="STRING" id="1423775.FD03_GL000600"/>
<dbReference type="EMBL" id="AZDZ01000014">
    <property type="protein sequence ID" value="KRK79470.1"/>
    <property type="molecule type" value="Genomic_DNA"/>
</dbReference>
<dbReference type="PATRIC" id="fig|1423775.4.peg.612"/>
<keyword evidence="2" id="KW-1185">Reference proteome</keyword>
<comment type="caution">
    <text evidence="1">The sequence shown here is derived from an EMBL/GenBank/DDBJ whole genome shotgun (WGS) entry which is preliminary data.</text>
</comment>
<organism evidence="1 2">
    <name type="scientific">Companilactobacillus nodensis DSM 19682 = JCM 14932 = NBRC 107160</name>
    <dbReference type="NCBI Taxonomy" id="1423775"/>
    <lineage>
        <taxon>Bacteria</taxon>
        <taxon>Bacillati</taxon>
        <taxon>Bacillota</taxon>
        <taxon>Bacilli</taxon>
        <taxon>Lactobacillales</taxon>
        <taxon>Lactobacillaceae</taxon>
        <taxon>Companilactobacillus</taxon>
    </lineage>
</organism>
<gene>
    <name evidence="1" type="ORF">FD03_GL000600</name>
</gene>